<evidence type="ECO:0000256" key="1">
    <source>
        <dbReference type="SAM" id="Phobius"/>
    </source>
</evidence>
<dbReference type="AlphaFoldDB" id="A0A0X3NGT2"/>
<name>A0A0X3NGT2_SCHSO</name>
<feature type="transmembrane region" description="Helical" evidence="1">
    <location>
        <begin position="94"/>
        <end position="114"/>
    </location>
</feature>
<gene>
    <name evidence="2" type="ORF">TR140296</name>
</gene>
<keyword evidence="1" id="KW-0812">Transmembrane</keyword>
<evidence type="ECO:0000313" key="2">
    <source>
        <dbReference type="EMBL" id="JAP39184.1"/>
    </source>
</evidence>
<sequence length="118" mass="14159">MFLTWRQNRNNCVSYSSYPSSVLVLVIVVSAMEVMAVYLYCSGAPNELLLEYLDHFLRFKLFLRFCMVQWCKKGSRNYLKYCDNRLLVIGVEHLMAVIWNQFFPLMFTFCLVIFRRER</sequence>
<dbReference type="EMBL" id="GEEE01024041">
    <property type="protein sequence ID" value="JAP39184.1"/>
    <property type="molecule type" value="Transcribed_RNA"/>
</dbReference>
<accession>A0A0X3NGT2</accession>
<organism evidence="2">
    <name type="scientific">Schistocephalus solidus</name>
    <name type="common">Tapeworm</name>
    <dbReference type="NCBI Taxonomy" id="70667"/>
    <lineage>
        <taxon>Eukaryota</taxon>
        <taxon>Metazoa</taxon>
        <taxon>Spiralia</taxon>
        <taxon>Lophotrochozoa</taxon>
        <taxon>Platyhelminthes</taxon>
        <taxon>Cestoda</taxon>
        <taxon>Eucestoda</taxon>
        <taxon>Diphyllobothriidea</taxon>
        <taxon>Diphyllobothriidae</taxon>
        <taxon>Schistocephalus</taxon>
    </lineage>
</organism>
<protein>
    <submittedName>
        <fullName evidence="2">Uncharacterized protein</fullName>
    </submittedName>
</protein>
<keyword evidence="1" id="KW-1133">Transmembrane helix</keyword>
<feature type="transmembrane region" description="Helical" evidence="1">
    <location>
        <begin position="21"/>
        <end position="40"/>
    </location>
</feature>
<reference evidence="2" key="1">
    <citation type="submission" date="2016-01" db="EMBL/GenBank/DDBJ databases">
        <title>Reference transcriptome for the parasite Schistocephalus solidus: insights into the molecular evolution of parasitism.</title>
        <authorList>
            <person name="Hebert F.O."/>
            <person name="Grambauer S."/>
            <person name="Barber I."/>
            <person name="Landry C.R."/>
            <person name="Aubin-Horth N."/>
        </authorList>
    </citation>
    <scope>NUCLEOTIDE SEQUENCE</scope>
</reference>
<keyword evidence="1" id="KW-0472">Membrane</keyword>
<proteinExistence type="predicted"/>
<dbReference type="EMBL" id="GEEE01013310">
    <property type="protein sequence ID" value="JAP49915.1"/>
    <property type="molecule type" value="Transcribed_RNA"/>
</dbReference>